<comment type="similarity">
    <text evidence="2">Belongs to the FAD-dependent oxidoreductase family.</text>
</comment>
<gene>
    <name evidence="7" type="ORF">K7J14_03300</name>
</gene>
<keyword evidence="4" id="KW-0274">FAD</keyword>
<keyword evidence="3" id="KW-0285">Flavoprotein</keyword>
<keyword evidence="8" id="KW-1185">Reference proteome</keyword>
<dbReference type="Pfam" id="PF18267">
    <property type="entry name" value="Rubredoxin_C"/>
    <property type="match status" value="1"/>
</dbReference>
<evidence type="ECO:0000256" key="2">
    <source>
        <dbReference type="ARBA" id="ARBA00006442"/>
    </source>
</evidence>
<accession>A0AAE3EFJ3</accession>
<dbReference type="InterPro" id="IPR041575">
    <property type="entry name" value="Rubredoxin_C"/>
</dbReference>
<comment type="caution">
    <text evidence="7">The sequence shown here is derived from an EMBL/GenBank/DDBJ whole genome shotgun (WGS) entry which is preliminary data.</text>
</comment>
<dbReference type="InterPro" id="IPR016156">
    <property type="entry name" value="FAD/NAD-linked_Rdtase_dimer_sf"/>
</dbReference>
<dbReference type="InterPro" id="IPR023753">
    <property type="entry name" value="FAD/NAD-binding_dom"/>
</dbReference>
<evidence type="ECO:0000259" key="6">
    <source>
        <dbReference type="Pfam" id="PF18267"/>
    </source>
</evidence>
<dbReference type="GO" id="GO:0016491">
    <property type="term" value="F:oxidoreductase activity"/>
    <property type="evidence" value="ECO:0007669"/>
    <property type="project" value="InterPro"/>
</dbReference>
<evidence type="ECO:0000256" key="4">
    <source>
        <dbReference type="ARBA" id="ARBA00022827"/>
    </source>
</evidence>
<feature type="domain" description="NADH-rubredoxin oxidoreductase C-terminal" evidence="6">
    <location>
        <begin position="323"/>
        <end position="391"/>
    </location>
</feature>
<evidence type="ECO:0000313" key="7">
    <source>
        <dbReference type="EMBL" id="MCD1653724.1"/>
    </source>
</evidence>
<dbReference type="Pfam" id="PF07992">
    <property type="entry name" value="Pyr_redox_2"/>
    <property type="match status" value="1"/>
</dbReference>
<dbReference type="PRINTS" id="PR00368">
    <property type="entry name" value="FADPNR"/>
</dbReference>
<name>A0AAE3EFJ3_9SPIR</name>
<dbReference type="Proteomes" id="UP001198163">
    <property type="component" value="Unassembled WGS sequence"/>
</dbReference>
<evidence type="ECO:0000259" key="5">
    <source>
        <dbReference type="Pfam" id="PF07992"/>
    </source>
</evidence>
<dbReference type="PANTHER" id="PTHR43429:SF3">
    <property type="entry name" value="NITRITE REDUCTASE [NAD(P)H]"/>
    <property type="match status" value="1"/>
</dbReference>
<dbReference type="InterPro" id="IPR036188">
    <property type="entry name" value="FAD/NAD-bd_sf"/>
</dbReference>
<comment type="cofactor">
    <cofactor evidence="1">
        <name>FAD</name>
        <dbReference type="ChEBI" id="CHEBI:57692"/>
    </cofactor>
</comment>
<evidence type="ECO:0000256" key="3">
    <source>
        <dbReference type="ARBA" id="ARBA00022630"/>
    </source>
</evidence>
<protein>
    <submittedName>
        <fullName evidence="7">FAD-dependent oxidoreductase</fullName>
    </submittedName>
</protein>
<dbReference type="PRINTS" id="PR00411">
    <property type="entry name" value="PNDRDTASEI"/>
</dbReference>
<evidence type="ECO:0000256" key="1">
    <source>
        <dbReference type="ARBA" id="ARBA00001974"/>
    </source>
</evidence>
<sequence>MRVIVVGNGIAGINTAAGLAAELSVTVDVYGGEAHPFYSRVRLPEVLSGAVGPEAITFYKPEWYEKKRVSVHQGRRVAGIDPDSKTVVLEDGRKESWDYLVLATGASANRPAIPGSDLPGIFTMRTLEDVSLIRASISADCSASSVIGGGLLGLEAARAMKDSGSKEVRVFEIFPRLLPRQLDETGAALLQKRFAAMGIEVVTSAETSVFEPSRLSGCHEIKLKDGRSFASATTLLSMGVHSNTELAKAAGLQVNRGIVVNERMETSRKGIYAVGDCAEFGGIVWGIIPAALEQAPVAAKNILASAGLLPAGIDAPSYSQTVPKTALKVGDVELMSLGKAVLSPEEASSGKFTVFSKVSADEKRYEKYVVDAETGLLAGAILYGSKENQSLAQKLSGQPASAADLETLLAKV</sequence>
<dbReference type="Gene3D" id="3.30.390.30">
    <property type="match status" value="1"/>
</dbReference>
<dbReference type="EMBL" id="JAINWA010000001">
    <property type="protein sequence ID" value="MCD1653724.1"/>
    <property type="molecule type" value="Genomic_DNA"/>
</dbReference>
<dbReference type="AlphaFoldDB" id="A0AAE3EFJ3"/>
<dbReference type="Gene3D" id="3.50.50.60">
    <property type="entry name" value="FAD/NAD(P)-binding domain"/>
    <property type="match status" value="2"/>
</dbReference>
<organism evidence="7 8">
    <name type="scientific">Teretinema zuelzerae</name>
    <dbReference type="NCBI Taxonomy" id="156"/>
    <lineage>
        <taxon>Bacteria</taxon>
        <taxon>Pseudomonadati</taxon>
        <taxon>Spirochaetota</taxon>
        <taxon>Spirochaetia</taxon>
        <taxon>Spirochaetales</taxon>
        <taxon>Treponemataceae</taxon>
        <taxon>Teretinema</taxon>
    </lineage>
</organism>
<dbReference type="RefSeq" id="WP_230753076.1">
    <property type="nucleotide sequence ID" value="NZ_JAINWA010000001.1"/>
</dbReference>
<dbReference type="InterPro" id="IPR050260">
    <property type="entry name" value="FAD-bd_OxRdtase"/>
</dbReference>
<reference evidence="7" key="1">
    <citation type="submission" date="2021-08" db="EMBL/GenBank/DDBJ databases">
        <title>Comparative analyses of Brucepasteria parasyntrophica and Teretinema zuelzerae.</title>
        <authorList>
            <person name="Song Y."/>
            <person name="Brune A."/>
        </authorList>
    </citation>
    <scope>NUCLEOTIDE SEQUENCE</scope>
    <source>
        <strain evidence="7">DSM 1903</strain>
    </source>
</reference>
<evidence type="ECO:0000313" key="8">
    <source>
        <dbReference type="Proteomes" id="UP001198163"/>
    </source>
</evidence>
<proteinExistence type="inferred from homology"/>
<dbReference type="SUPFAM" id="SSF51905">
    <property type="entry name" value="FAD/NAD(P)-binding domain"/>
    <property type="match status" value="2"/>
</dbReference>
<feature type="domain" description="FAD/NAD(P)-binding" evidence="5">
    <location>
        <begin position="1"/>
        <end position="299"/>
    </location>
</feature>
<dbReference type="PANTHER" id="PTHR43429">
    <property type="entry name" value="PYRIDINE NUCLEOTIDE-DISULFIDE OXIDOREDUCTASE DOMAIN-CONTAINING"/>
    <property type="match status" value="1"/>
</dbReference>